<sequence>MGNSGSKAKAKAKAKAEVKTGAEAGAGDGTSAFKEVCETWPPDTAFSPPSLSSKVPHAHDGSALPSCGTPPLPKTDQVFFINLNNNNNNNNMKNGKLNKGKASTLSAEGNVCVCVCVCVCVMLLRGKTSCEVPQCPAAFYGGGERSGDPAQSTHLPSPAGP</sequence>
<proteinExistence type="predicted"/>
<organism evidence="2 3">
    <name type="scientific">Portunus trituberculatus</name>
    <name type="common">Swimming crab</name>
    <name type="synonym">Neptunus trituberculatus</name>
    <dbReference type="NCBI Taxonomy" id="210409"/>
    <lineage>
        <taxon>Eukaryota</taxon>
        <taxon>Metazoa</taxon>
        <taxon>Ecdysozoa</taxon>
        <taxon>Arthropoda</taxon>
        <taxon>Crustacea</taxon>
        <taxon>Multicrustacea</taxon>
        <taxon>Malacostraca</taxon>
        <taxon>Eumalacostraca</taxon>
        <taxon>Eucarida</taxon>
        <taxon>Decapoda</taxon>
        <taxon>Pleocyemata</taxon>
        <taxon>Brachyura</taxon>
        <taxon>Eubrachyura</taxon>
        <taxon>Portunoidea</taxon>
        <taxon>Portunidae</taxon>
        <taxon>Portuninae</taxon>
        <taxon>Portunus</taxon>
    </lineage>
</organism>
<name>A0A5B7DB42_PORTR</name>
<dbReference type="OrthoDB" id="3176171at2759"/>
<evidence type="ECO:0000256" key="1">
    <source>
        <dbReference type="SAM" id="MobiDB-lite"/>
    </source>
</evidence>
<comment type="caution">
    <text evidence="2">The sequence shown here is derived from an EMBL/GenBank/DDBJ whole genome shotgun (WGS) entry which is preliminary data.</text>
</comment>
<protein>
    <submittedName>
        <fullName evidence="2">Uncharacterized protein</fullName>
    </submittedName>
</protein>
<dbReference type="AlphaFoldDB" id="A0A5B7DB42"/>
<gene>
    <name evidence="2" type="ORF">E2C01_011324</name>
</gene>
<dbReference type="EMBL" id="VSRR010000679">
    <property type="protein sequence ID" value="MPC18439.1"/>
    <property type="molecule type" value="Genomic_DNA"/>
</dbReference>
<evidence type="ECO:0000313" key="3">
    <source>
        <dbReference type="Proteomes" id="UP000324222"/>
    </source>
</evidence>
<feature type="region of interest" description="Disordered" evidence="1">
    <location>
        <begin position="1"/>
        <end position="29"/>
    </location>
</feature>
<evidence type="ECO:0000313" key="2">
    <source>
        <dbReference type="EMBL" id="MPC18439.1"/>
    </source>
</evidence>
<keyword evidence="3" id="KW-1185">Reference proteome</keyword>
<accession>A0A5B7DB42</accession>
<reference evidence="2 3" key="1">
    <citation type="submission" date="2019-05" db="EMBL/GenBank/DDBJ databases">
        <title>Another draft genome of Portunus trituberculatus and its Hox gene families provides insights of decapod evolution.</title>
        <authorList>
            <person name="Jeong J.-H."/>
            <person name="Song I."/>
            <person name="Kim S."/>
            <person name="Choi T."/>
            <person name="Kim D."/>
            <person name="Ryu S."/>
            <person name="Kim W."/>
        </authorList>
    </citation>
    <scope>NUCLEOTIDE SEQUENCE [LARGE SCALE GENOMIC DNA]</scope>
    <source>
        <tissue evidence="2">Muscle</tissue>
    </source>
</reference>
<dbReference type="Proteomes" id="UP000324222">
    <property type="component" value="Unassembled WGS sequence"/>
</dbReference>